<dbReference type="STRING" id="439292.Bsel_0203"/>
<keyword evidence="2" id="KW-1185">Reference proteome</keyword>
<dbReference type="AlphaFoldDB" id="D6XVX7"/>
<proteinExistence type="predicted"/>
<dbReference type="HOGENOM" id="CLU_978803_0_0_9"/>
<reference evidence="1" key="1">
    <citation type="submission" date="2009-10" db="EMBL/GenBank/DDBJ databases">
        <title>Complete sequence of Bacillus selenitireducens MLS10.</title>
        <authorList>
            <consortium name="US DOE Joint Genome Institute"/>
            <person name="Lucas S."/>
            <person name="Copeland A."/>
            <person name="Lapidus A."/>
            <person name="Glavina del Rio T."/>
            <person name="Dalin E."/>
            <person name="Tice H."/>
            <person name="Bruce D."/>
            <person name="Goodwin L."/>
            <person name="Pitluck S."/>
            <person name="Sims D."/>
            <person name="Brettin T."/>
            <person name="Detter J.C."/>
            <person name="Han C."/>
            <person name="Larimer F."/>
            <person name="Land M."/>
            <person name="Hauser L."/>
            <person name="Kyrpides N."/>
            <person name="Ovchinnikova G."/>
            <person name="Stolz J."/>
        </authorList>
    </citation>
    <scope>NUCLEOTIDE SEQUENCE [LARGE SCALE GENOMIC DNA]</scope>
    <source>
        <strain evidence="1">MLS10</strain>
    </source>
</reference>
<evidence type="ECO:0000313" key="1">
    <source>
        <dbReference type="EMBL" id="ADH97750.1"/>
    </source>
</evidence>
<dbReference type="EMBL" id="CP001791">
    <property type="protein sequence ID" value="ADH97750.1"/>
    <property type="molecule type" value="Genomic_DNA"/>
</dbReference>
<name>D6XVX7_BACIE</name>
<dbReference type="KEGG" id="bse:Bsel_0203"/>
<sequence length="284" mass="33878">MNIEPIYKEYRRLKKSIDSQEAICLRDWNKSISVIYEKGKYKVDVDLYTLDITNRKDITNGLYAKYEHKLKGYNFDNAKQDITNSSRRDERRIWSGYLKLKYPDSYLDIKFIDRERPDYYLYVNGCVIAVEVVEAMFQKQGKFRNWHRSFLGKNKMISDLVNHRYYDDSFYLEEDNNMIWSSCHKGMINSSAIRIKIIDAILSKVKKYKNYMKDVELPKEKCILVGYTSIGLIDESDFLDLGRRIAQEEQIRSSHIERIIVTSYLYNNLVEYDRCGEIVHYKIT</sequence>
<dbReference type="RefSeq" id="WP_013171179.1">
    <property type="nucleotide sequence ID" value="NC_014219.1"/>
</dbReference>
<gene>
    <name evidence="1" type="ordered locus">Bsel_0203</name>
</gene>
<evidence type="ECO:0000313" key="2">
    <source>
        <dbReference type="Proteomes" id="UP000000271"/>
    </source>
</evidence>
<accession>D6XVX7</accession>
<dbReference type="Proteomes" id="UP000000271">
    <property type="component" value="Chromosome"/>
</dbReference>
<protein>
    <submittedName>
        <fullName evidence="1">Uncharacterized protein</fullName>
    </submittedName>
</protein>
<organism evidence="1 2">
    <name type="scientific">Bacillus selenitireducens (strain ATCC 700615 / DSM 15326 / MLS10)</name>
    <dbReference type="NCBI Taxonomy" id="439292"/>
    <lineage>
        <taxon>Bacteria</taxon>
        <taxon>Bacillati</taxon>
        <taxon>Bacillota</taxon>
        <taxon>Bacilli</taxon>
        <taxon>Bacillales</taxon>
        <taxon>Bacillaceae</taxon>
        <taxon>Salisediminibacterium</taxon>
    </lineage>
</organism>